<dbReference type="InterPro" id="IPR050447">
    <property type="entry name" value="Erg6_SMT_methyltransf"/>
</dbReference>
<dbReference type="CDD" id="cd02440">
    <property type="entry name" value="AdoMet_MTases"/>
    <property type="match status" value="1"/>
</dbReference>
<protein>
    <submittedName>
        <fullName evidence="4">Class I SAM-dependent methyltransferase</fullName>
        <ecNumber evidence="4">2.1.1.-</ecNumber>
    </submittedName>
</protein>
<feature type="domain" description="Methyltransferase type 11" evidence="3">
    <location>
        <begin position="56"/>
        <end position="151"/>
    </location>
</feature>
<dbReference type="InterPro" id="IPR029063">
    <property type="entry name" value="SAM-dependent_MTases_sf"/>
</dbReference>
<feature type="region of interest" description="Disordered" evidence="2">
    <location>
        <begin position="1"/>
        <end position="21"/>
    </location>
</feature>
<keyword evidence="1 4" id="KW-0808">Transferase</keyword>
<feature type="compositionally biased region" description="Basic and acidic residues" evidence="2">
    <location>
        <begin position="9"/>
        <end position="21"/>
    </location>
</feature>
<dbReference type="PANTHER" id="PTHR44068">
    <property type="entry name" value="ZGC:194242"/>
    <property type="match status" value="1"/>
</dbReference>
<reference evidence="4 5" key="1">
    <citation type="submission" date="2023-09" db="EMBL/GenBank/DDBJ databases">
        <authorList>
            <person name="Rey-Velasco X."/>
        </authorList>
    </citation>
    <scope>NUCLEOTIDE SEQUENCE [LARGE SCALE GENOMIC DNA]</scope>
    <source>
        <strain evidence="4 5">F390</strain>
    </source>
</reference>
<dbReference type="Pfam" id="PF08241">
    <property type="entry name" value="Methyltransf_11"/>
    <property type="match status" value="1"/>
</dbReference>
<dbReference type="Gene3D" id="3.40.50.150">
    <property type="entry name" value="Vaccinia Virus protein VP39"/>
    <property type="match status" value="1"/>
</dbReference>
<keyword evidence="5" id="KW-1185">Reference proteome</keyword>
<accession>A0ABU2ZGL6</accession>
<evidence type="ECO:0000259" key="3">
    <source>
        <dbReference type="Pfam" id="PF08241"/>
    </source>
</evidence>
<dbReference type="EMBL" id="JAVRHS010000002">
    <property type="protein sequence ID" value="MDT0575223.1"/>
    <property type="molecule type" value="Genomic_DNA"/>
</dbReference>
<dbReference type="GO" id="GO:0008168">
    <property type="term" value="F:methyltransferase activity"/>
    <property type="evidence" value="ECO:0007669"/>
    <property type="project" value="UniProtKB-KW"/>
</dbReference>
<evidence type="ECO:0000313" key="4">
    <source>
        <dbReference type="EMBL" id="MDT0575223.1"/>
    </source>
</evidence>
<dbReference type="Proteomes" id="UP001259803">
    <property type="component" value="Unassembled WGS sequence"/>
</dbReference>
<dbReference type="SUPFAM" id="SSF53335">
    <property type="entry name" value="S-adenosyl-L-methionine-dependent methyltransferases"/>
    <property type="match status" value="1"/>
</dbReference>
<evidence type="ECO:0000256" key="1">
    <source>
        <dbReference type="ARBA" id="ARBA00022679"/>
    </source>
</evidence>
<comment type="caution">
    <text evidence="4">The sequence shown here is derived from an EMBL/GenBank/DDBJ whole genome shotgun (WGS) entry which is preliminary data.</text>
</comment>
<evidence type="ECO:0000313" key="5">
    <source>
        <dbReference type="Proteomes" id="UP001259803"/>
    </source>
</evidence>
<dbReference type="EC" id="2.1.1.-" evidence="4"/>
<evidence type="ECO:0000256" key="2">
    <source>
        <dbReference type="SAM" id="MobiDB-lite"/>
    </source>
</evidence>
<organism evidence="4 5">
    <name type="scientific">Croceicoccus esteveae</name>
    <dbReference type="NCBI Taxonomy" id="3075597"/>
    <lineage>
        <taxon>Bacteria</taxon>
        <taxon>Pseudomonadati</taxon>
        <taxon>Pseudomonadota</taxon>
        <taxon>Alphaproteobacteria</taxon>
        <taxon>Sphingomonadales</taxon>
        <taxon>Erythrobacteraceae</taxon>
        <taxon>Croceicoccus</taxon>
    </lineage>
</organism>
<gene>
    <name evidence="4" type="ORF">RM533_03370</name>
</gene>
<sequence>MENGSLQRLENERRFHDQRFTDETRGEQESFYAAIKHGSQGFGSRVRRLAKNADLLEYGCGAAMRRHLVASSARTLTGIDITQVAVDSAAHTAREQGLDNTCFMVMTAEELRFADNSFDLIFGRGIIHHLDLATCYRSLSRVLRPGGTAIFWEPLGHNVLLNFDREHTPQARTIDEHPLMRADFMLAERHFGAWMLTFCGRTTILSVPVRDTSFGDRMLALLGELDAALFKTPVRWYAWHVMMELQKARK</sequence>
<name>A0ABU2ZGL6_9SPHN</name>
<dbReference type="GO" id="GO:0032259">
    <property type="term" value="P:methylation"/>
    <property type="evidence" value="ECO:0007669"/>
    <property type="project" value="UniProtKB-KW"/>
</dbReference>
<dbReference type="PANTHER" id="PTHR44068:SF11">
    <property type="entry name" value="GERANYL DIPHOSPHATE 2-C-METHYLTRANSFERASE"/>
    <property type="match status" value="1"/>
</dbReference>
<dbReference type="InterPro" id="IPR013216">
    <property type="entry name" value="Methyltransf_11"/>
</dbReference>
<proteinExistence type="predicted"/>
<dbReference type="RefSeq" id="WP_311339803.1">
    <property type="nucleotide sequence ID" value="NZ_JAVRHS010000002.1"/>
</dbReference>
<keyword evidence="4" id="KW-0489">Methyltransferase</keyword>